<keyword evidence="2" id="KW-1185">Reference proteome</keyword>
<evidence type="ECO:0000313" key="2">
    <source>
        <dbReference type="Proteomes" id="UP001371224"/>
    </source>
</evidence>
<evidence type="ECO:0000313" key="1">
    <source>
        <dbReference type="EMBL" id="MEJ1087067.1"/>
    </source>
</evidence>
<dbReference type="EMBL" id="JBBDGM010000001">
    <property type="protein sequence ID" value="MEJ1087067.1"/>
    <property type="molecule type" value="Genomic_DNA"/>
</dbReference>
<sequence length="692" mass="71976">MVLPVGVAKLGTFQGDKGNTGTIAYATAESIPFDQQATAEMVGPESNRGAHFRVPRGEPGLPGGNAIENDAAVAAYVATPTSATHQQLLPVIGGAQAEPITSQAALSGYERTRPAPVDASGGIRMLMRDPTVAGRIWGQHLTGTTRMIGYTDDHGATFVPKSAPPAGYQAGASSIRFGNGYLYLLQVPAGATPSGQVWRSPYPDANGDGIVWSKVFDLATPPEGLVTGGNSTLRSDCLAVDGADVYVVEYSPAGNVSPGPSIYHSRNNGRTWAKAKTFTARHIHAVAVISDVPWVSLGDAGNGWTDRGLHSAHTRTGAAWTKRSLSPETNAGWAGNDLYPINFIPMEVGGAPMIVAESDSRHLVGPLLFSTQGLVGVRPLVPVCQVPPPYFGSMRHLTLTPEGNLIWLQTGEVGDIGDFDCIMIAKGPHFSKAVVAEAIPATSNLFASAGDSVLDGDYVWFGSQRIKRPVFAGQALLQPAPVPSPPVVPEPNALAHQWIADGLADGPLTSWANATGGTALAQSSSTARPSVITDGGKKWVRFDGINDFLQATGIGLTQPATILMRVRLRDHQSQTVGLIAPDGAGFTVLADSNGVVTANGGTNLATPAGQLVNATDTVVAVRFNNTASRVSVGTNAAVSGTVGELGLNSLRVGYAFSGGAGRYAAIDVAELRIYAEPLNEADIQTAITEMLA</sequence>
<evidence type="ECO:0008006" key="3">
    <source>
        <dbReference type="Google" id="ProtNLM"/>
    </source>
</evidence>
<name>A0ABU8L6X0_9MICO</name>
<dbReference type="SUPFAM" id="SSF110296">
    <property type="entry name" value="Oligoxyloglucan reducing end-specific cellobiohydrolase"/>
    <property type="match status" value="1"/>
</dbReference>
<dbReference type="InterPro" id="IPR013320">
    <property type="entry name" value="ConA-like_dom_sf"/>
</dbReference>
<gene>
    <name evidence="1" type="ORF">WDU99_01905</name>
</gene>
<dbReference type="SUPFAM" id="SSF49899">
    <property type="entry name" value="Concanavalin A-like lectins/glucanases"/>
    <property type="match status" value="1"/>
</dbReference>
<dbReference type="Proteomes" id="UP001371224">
    <property type="component" value="Unassembled WGS sequence"/>
</dbReference>
<reference evidence="1 2" key="1">
    <citation type="submission" date="2024-02" db="EMBL/GenBank/DDBJ databases">
        <authorList>
            <person name="Saticioglu I.B."/>
        </authorList>
    </citation>
    <scope>NUCLEOTIDE SEQUENCE [LARGE SCALE GENOMIC DNA]</scope>
    <source>
        <strain evidence="1 2">Mu-80</strain>
    </source>
</reference>
<dbReference type="RefSeq" id="WP_337330740.1">
    <property type="nucleotide sequence ID" value="NZ_JBBDGM010000001.1"/>
</dbReference>
<dbReference type="InterPro" id="IPR015943">
    <property type="entry name" value="WD40/YVTN_repeat-like_dom_sf"/>
</dbReference>
<organism evidence="1 2">
    <name type="scientific">Microbacterium bandirmense</name>
    <dbReference type="NCBI Taxonomy" id="3122050"/>
    <lineage>
        <taxon>Bacteria</taxon>
        <taxon>Bacillati</taxon>
        <taxon>Actinomycetota</taxon>
        <taxon>Actinomycetes</taxon>
        <taxon>Micrococcales</taxon>
        <taxon>Microbacteriaceae</taxon>
        <taxon>Microbacterium</taxon>
    </lineage>
</organism>
<comment type="caution">
    <text evidence="1">The sequence shown here is derived from an EMBL/GenBank/DDBJ whole genome shotgun (WGS) entry which is preliminary data.</text>
</comment>
<dbReference type="Gene3D" id="2.130.10.10">
    <property type="entry name" value="YVTN repeat-like/Quinoprotein amine dehydrogenase"/>
    <property type="match status" value="1"/>
</dbReference>
<protein>
    <recommendedName>
        <fullName evidence="3">Exo-alpha-sialidase</fullName>
    </recommendedName>
</protein>
<accession>A0ABU8L6X0</accession>
<proteinExistence type="predicted"/>